<comment type="pathway">
    <text evidence="1 7 8">Cofactor biosynthesis; NAD(+) biosynthesis; NAD(+) from deamido-NAD(+) (L-Gln route): step 1/1.</text>
</comment>
<dbReference type="Pfam" id="PF00795">
    <property type="entry name" value="CN_hydrolase"/>
    <property type="match status" value="1"/>
</dbReference>
<dbReference type="PROSITE" id="PS50263">
    <property type="entry name" value="CN_HYDROLASE"/>
    <property type="match status" value="1"/>
</dbReference>
<keyword evidence="13" id="KW-1185">Reference proteome</keyword>
<dbReference type="RefSeq" id="WP_274943331.1">
    <property type="nucleotide sequence ID" value="NZ_JANWOI010000002.1"/>
</dbReference>
<reference evidence="12" key="1">
    <citation type="submission" date="2022-08" db="EMBL/GenBank/DDBJ databases">
        <authorList>
            <person name="Vandamme P."/>
            <person name="Hettiarachchi A."/>
            <person name="Peeters C."/>
            <person name="Cnockaert M."/>
            <person name="Carlier A."/>
        </authorList>
    </citation>
    <scope>NUCLEOTIDE SEQUENCE</scope>
    <source>
        <strain evidence="12">LMG 31809</strain>
    </source>
</reference>
<dbReference type="CDD" id="cd07570">
    <property type="entry name" value="GAT_Gln-NAD-synth"/>
    <property type="match status" value="1"/>
</dbReference>
<dbReference type="EC" id="6.3.5.1" evidence="7 8"/>
<dbReference type="Gene3D" id="3.40.50.620">
    <property type="entry name" value="HUPs"/>
    <property type="match status" value="1"/>
</dbReference>
<dbReference type="GO" id="GO:0000257">
    <property type="term" value="F:nitrilase activity"/>
    <property type="evidence" value="ECO:0007669"/>
    <property type="project" value="UniProtKB-ARBA"/>
</dbReference>
<feature type="active site" description="Proton acceptor" evidence="9">
    <location>
        <position position="45"/>
    </location>
</feature>
<feature type="binding site" evidence="7">
    <location>
        <position position="409"/>
    </location>
    <ligand>
        <name>deamido-NAD(+)</name>
        <dbReference type="ChEBI" id="CHEBI:58437"/>
        <note>ligand shared between two neighboring subunits</note>
    </ligand>
</feature>
<dbReference type="Proteomes" id="UP001141619">
    <property type="component" value="Unassembled WGS sequence"/>
</dbReference>
<evidence type="ECO:0000313" key="13">
    <source>
        <dbReference type="Proteomes" id="UP001141619"/>
    </source>
</evidence>
<dbReference type="Pfam" id="PF02540">
    <property type="entry name" value="NAD_synthase"/>
    <property type="match status" value="1"/>
</dbReference>
<dbReference type="GO" id="GO:0005524">
    <property type="term" value="F:ATP binding"/>
    <property type="evidence" value="ECO:0007669"/>
    <property type="project" value="UniProtKB-UniRule"/>
</dbReference>
<dbReference type="InterPro" id="IPR003010">
    <property type="entry name" value="C-N_Hydrolase"/>
</dbReference>
<feature type="active site" description="Proton acceptor; for glutaminase activity" evidence="7">
    <location>
        <position position="45"/>
    </location>
</feature>
<evidence type="ECO:0000256" key="8">
    <source>
        <dbReference type="PIRNR" id="PIRNR006630"/>
    </source>
</evidence>
<keyword evidence="5 7" id="KW-0067">ATP-binding</keyword>
<reference evidence="12" key="2">
    <citation type="journal article" date="2023" name="Syst. Appl. Microbiol.">
        <title>Govania unica gen. nov., sp. nov., a rare biosphere bacterium that represents a novel family in the class Alphaproteobacteria.</title>
        <authorList>
            <person name="Vandamme P."/>
            <person name="Peeters C."/>
            <person name="Hettiarachchi A."/>
            <person name="Cnockaert M."/>
            <person name="Carlier A."/>
        </authorList>
    </citation>
    <scope>NUCLEOTIDE SEQUENCE</scope>
    <source>
        <strain evidence="12">LMG 31809</strain>
    </source>
</reference>
<dbReference type="SUPFAM" id="SSF52402">
    <property type="entry name" value="Adenine nucleotide alpha hydrolases-like"/>
    <property type="match status" value="1"/>
</dbReference>
<comment type="function">
    <text evidence="7">Catalyzes the ATP-dependent amidation of deamido-NAD to form NAD. Uses L-glutamine as a nitrogen source.</text>
</comment>
<dbReference type="PIRSF" id="PIRSF006630">
    <property type="entry name" value="NADS_GAT"/>
    <property type="match status" value="1"/>
</dbReference>
<comment type="caution">
    <text evidence="12">The sequence shown here is derived from an EMBL/GenBank/DDBJ whole genome shotgun (WGS) entry which is preliminary data.</text>
</comment>
<evidence type="ECO:0000256" key="10">
    <source>
        <dbReference type="RuleBase" id="RU003811"/>
    </source>
</evidence>
<dbReference type="FunFam" id="3.40.50.620:FF:000106">
    <property type="entry name" value="Glutamine-dependent NAD(+) synthetase"/>
    <property type="match status" value="1"/>
</dbReference>
<evidence type="ECO:0000256" key="4">
    <source>
        <dbReference type="ARBA" id="ARBA00022741"/>
    </source>
</evidence>
<feature type="binding site" evidence="7">
    <location>
        <begin position="297"/>
        <end position="304"/>
    </location>
    <ligand>
        <name>ATP</name>
        <dbReference type="ChEBI" id="CHEBI:30616"/>
    </ligand>
</feature>
<evidence type="ECO:0000256" key="9">
    <source>
        <dbReference type="PROSITE-ProRule" id="PRU10139"/>
    </source>
</evidence>
<keyword evidence="3 7" id="KW-0436">Ligase</keyword>
<evidence type="ECO:0000313" key="12">
    <source>
        <dbReference type="EMBL" id="MDA5193631.1"/>
    </source>
</evidence>
<dbReference type="NCBIfam" id="NF010588">
    <property type="entry name" value="PRK13981.1"/>
    <property type="match status" value="1"/>
</dbReference>
<dbReference type="EMBL" id="JANWOI010000002">
    <property type="protein sequence ID" value="MDA5193631.1"/>
    <property type="molecule type" value="Genomic_DNA"/>
</dbReference>
<feature type="binding site" evidence="7">
    <location>
        <position position="528"/>
    </location>
    <ligand>
        <name>deamido-NAD(+)</name>
        <dbReference type="ChEBI" id="CHEBI:58437"/>
        <note>ligand shared between two neighboring subunits</note>
    </ligand>
</feature>
<comment type="catalytic activity">
    <reaction evidence="7 8">
        <text>deamido-NAD(+) + L-glutamine + ATP + H2O = L-glutamate + AMP + diphosphate + NAD(+) + H(+)</text>
        <dbReference type="Rhea" id="RHEA:24384"/>
        <dbReference type="ChEBI" id="CHEBI:15377"/>
        <dbReference type="ChEBI" id="CHEBI:15378"/>
        <dbReference type="ChEBI" id="CHEBI:29985"/>
        <dbReference type="ChEBI" id="CHEBI:30616"/>
        <dbReference type="ChEBI" id="CHEBI:33019"/>
        <dbReference type="ChEBI" id="CHEBI:57540"/>
        <dbReference type="ChEBI" id="CHEBI:58359"/>
        <dbReference type="ChEBI" id="CHEBI:58437"/>
        <dbReference type="ChEBI" id="CHEBI:456215"/>
        <dbReference type="EC" id="6.3.5.1"/>
    </reaction>
</comment>
<dbReference type="PANTHER" id="PTHR23090">
    <property type="entry name" value="NH 3 /GLUTAMINE-DEPENDENT NAD + SYNTHETASE"/>
    <property type="match status" value="1"/>
</dbReference>
<feature type="active site" description="For glutaminase activity" evidence="7">
    <location>
        <position position="114"/>
    </location>
</feature>
<dbReference type="InterPro" id="IPR014445">
    <property type="entry name" value="Gln-dep_NAD_synthase"/>
</dbReference>
<evidence type="ECO:0000256" key="2">
    <source>
        <dbReference type="ARBA" id="ARBA00007145"/>
    </source>
</evidence>
<comment type="similarity">
    <text evidence="10">Belongs to the NAD synthetase family.</text>
</comment>
<dbReference type="InterPro" id="IPR036526">
    <property type="entry name" value="C-N_Hydrolase_sf"/>
</dbReference>
<dbReference type="GO" id="GO:0004359">
    <property type="term" value="F:glutaminase activity"/>
    <property type="evidence" value="ECO:0007669"/>
    <property type="project" value="InterPro"/>
</dbReference>
<dbReference type="InterPro" id="IPR022310">
    <property type="entry name" value="NAD/GMP_synthase"/>
</dbReference>
<feature type="binding site" evidence="7">
    <location>
        <position position="120"/>
    </location>
    <ligand>
        <name>L-glutamine</name>
        <dbReference type="ChEBI" id="CHEBI:58359"/>
    </ligand>
</feature>
<proteinExistence type="inferred from homology"/>
<dbReference type="PROSITE" id="PS00920">
    <property type="entry name" value="NITRIL_CHT_1"/>
    <property type="match status" value="1"/>
</dbReference>
<gene>
    <name evidence="7" type="primary">nadE</name>
    <name evidence="12" type="ORF">NYP16_06640</name>
</gene>
<dbReference type="GO" id="GO:0009435">
    <property type="term" value="P:NAD+ biosynthetic process"/>
    <property type="evidence" value="ECO:0007669"/>
    <property type="project" value="UniProtKB-UniRule"/>
</dbReference>
<sequence>MTDRLVIAIAQLNPVVGDVPGNLALARRARAQAAAEGADLVVFSELFLVGYPPEDLVLKPALSARAMAATRAFAEETKDGGPAVLIGTPWREGEALFNTAAFLVDGKVAGLRHKYDLPNYGVFDEKRVFVPGNLAGPVAFRPEDSGIVRLGVMICEDMWSEEVAECLAETGADILISMNGSPFEDAKRDARIGHAVARVRETGMPLLYVNQVGGQDELVFDGASFVLNHDSTLAVHLPAWQEALVLTNWAYDPHKGWRCDKGEIVPVAENHEAVYQAMVLGLRDYVEKNKFSGVILGLSGGIDSALSAAVAVDALGADRVHGVMMPSRFTSVDSLEDAAESAALLGLKFDTVAIEPAVEAFGGMLEELFAGTEPNAAEENIQARVRGIVLMAISNKFGRMVLTTGNKSEMSVGYATLYGDMAGGFSVLKDVYKTDVYALSRWRNTHKPTGAKGPEGPIMPERTITKPPTAELRANQTDQDSLPPYDVLDDILKGLVEDERSVKDIVRCGHAVETVARVEKMLYVAEYKRRQAPPGVKVTRRNFGRDRRYPIINRFRTVE</sequence>
<evidence type="ECO:0000259" key="11">
    <source>
        <dbReference type="PROSITE" id="PS50263"/>
    </source>
</evidence>
<organism evidence="12 13">
    <name type="scientific">Govanella unica</name>
    <dbReference type="NCBI Taxonomy" id="2975056"/>
    <lineage>
        <taxon>Bacteria</taxon>
        <taxon>Pseudomonadati</taxon>
        <taxon>Pseudomonadota</taxon>
        <taxon>Alphaproteobacteria</taxon>
        <taxon>Emcibacterales</taxon>
        <taxon>Govanellaceae</taxon>
        <taxon>Govanella</taxon>
    </lineage>
</organism>
<evidence type="ECO:0000256" key="6">
    <source>
        <dbReference type="ARBA" id="ARBA00023027"/>
    </source>
</evidence>
<feature type="binding site" evidence="7">
    <location>
        <position position="404"/>
    </location>
    <ligand>
        <name>ATP</name>
        <dbReference type="ChEBI" id="CHEBI:30616"/>
    </ligand>
</feature>
<keyword evidence="6 7" id="KW-0520">NAD</keyword>
<keyword evidence="4 7" id="KW-0547">Nucleotide-binding</keyword>
<dbReference type="GO" id="GO:0003952">
    <property type="term" value="F:NAD+ synthase (glutamine-hydrolyzing) activity"/>
    <property type="evidence" value="ECO:0007669"/>
    <property type="project" value="UniProtKB-UniRule"/>
</dbReference>
<evidence type="ECO:0000256" key="7">
    <source>
        <dbReference type="HAMAP-Rule" id="MF_02090"/>
    </source>
</evidence>
<dbReference type="InterPro" id="IPR000132">
    <property type="entry name" value="Nitrilase/CN_hydratase_CS"/>
</dbReference>
<dbReference type="SUPFAM" id="SSF56317">
    <property type="entry name" value="Carbon-nitrogen hydrolase"/>
    <property type="match status" value="1"/>
</dbReference>
<dbReference type="AlphaFoldDB" id="A0A9X3TXM1"/>
<accession>A0A9X3TXM1</accession>
<feature type="binding site" evidence="7">
    <location>
        <position position="380"/>
    </location>
    <ligand>
        <name>deamido-NAD(+)</name>
        <dbReference type="ChEBI" id="CHEBI:58437"/>
        <note>ligand shared between two neighboring subunits</note>
    </ligand>
</feature>
<name>A0A9X3TXM1_9PROT</name>
<feature type="active site" description="Nucleophile; for glutaminase activity" evidence="7">
    <location>
        <position position="155"/>
    </location>
</feature>
<dbReference type="CDD" id="cd00553">
    <property type="entry name" value="NAD_synthase"/>
    <property type="match status" value="1"/>
</dbReference>
<comment type="similarity">
    <text evidence="2 7 8">In the C-terminal section; belongs to the NAD synthetase family.</text>
</comment>
<dbReference type="GO" id="GO:0008795">
    <property type="term" value="F:NAD+ synthase activity"/>
    <property type="evidence" value="ECO:0007669"/>
    <property type="project" value="UniProtKB-UniRule"/>
</dbReference>
<dbReference type="InterPro" id="IPR003694">
    <property type="entry name" value="NAD_synthase"/>
</dbReference>
<dbReference type="HAMAP" id="MF_02090">
    <property type="entry name" value="NadE_glutamine_dep"/>
    <property type="match status" value="1"/>
</dbReference>
<feature type="domain" description="CN hydrolase" evidence="11">
    <location>
        <begin position="5"/>
        <end position="253"/>
    </location>
</feature>
<dbReference type="Gene3D" id="3.60.110.10">
    <property type="entry name" value="Carbon-nitrogen hydrolase"/>
    <property type="match status" value="1"/>
</dbReference>
<evidence type="ECO:0000256" key="5">
    <source>
        <dbReference type="ARBA" id="ARBA00022840"/>
    </source>
</evidence>
<dbReference type="GO" id="GO:0005737">
    <property type="term" value="C:cytoplasm"/>
    <property type="evidence" value="ECO:0007669"/>
    <property type="project" value="InterPro"/>
</dbReference>
<feature type="binding site" evidence="7">
    <location>
        <position position="181"/>
    </location>
    <ligand>
        <name>L-glutamine</name>
        <dbReference type="ChEBI" id="CHEBI:58359"/>
    </ligand>
</feature>
<protein>
    <recommendedName>
        <fullName evidence="7 8">Glutamine-dependent NAD(+) synthetase</fullName>
        <ecNumber evidence="7 8">6.3.5.1</ecNumber>
    </recommendedName>
    <alternativeName>
        <fullName evidence="7 8">NAD(+) synthase [glutamine-hydrolyzing]</fullName>
    </alternativeName>
</protein>
<dbReference type="InterPro" id="IPR014729">
    <property type="entry name" value="Rossmann-like_a/b/a_fold"/>
</dbReference>
<evidence type="ECO:0000256" key="1">
    <source>
        <dbReference type="ARBA" id="ARBA00005188"/>
    </source>
</evidence>
<evidence type="ECO:0000256" key="3">
    <source>
        <dbReference type="ARBA" id="ARBA00022598"/>
    </source>
</evidence>
<comment type="caution">
    <text evidence="7">Lacks conserved residue(s) required for the propagation of feature annotation.</text>
</comment>
<dbReference type="PANTHER" id="PTHR23090:SF9">
    <property type="entry name" value="GLUTAMINE-DEPENDENT NAD(+) SYNTHETASE"/>
    <property type="match status" value="1"/>
</dbReference>
<feature type="binding site" evidence="7">
    <location>
        <position position="187"/>
    </location>
    <ligand>
        <name>L-glutamine</name>
        <dbReference type="ChEBI" id="CHEBI:58359"/>
    </ligand>
</feature>
<dbReference type="NCBIfam" id="TIGR00552">
    <property type="entry name" value="nadE"/>
    <property type="match status" value="1"/>
</dbReference>